<dbReference type="SUPFAM" id="SSF47699">
    <property type="entry name" value="Bifunctional inhibitor/lipid-transfer protein/seed storage 2S albumin"/>
    <property type="match status" value="1"/>
</dbReference>
<evidence type="ECO:0000313" key="7">
    <source>
        <dbReference type="EMBL" id="AMX81288.1"/>
    </source>
</evidence>
<dbReference type="CDD" id="cd01960">
    <property type="entry name" value="nsLTP1"/>
    <property type="match status" value="1"/>
</dbReference>
<organism evidence="7">
    <name type="scientific">Panax ginseng</name>
    <name type="common">Korean ginseng</name>
    <dbReference type="NCBI Taxonomy" id="4054"/>
    <lineage>
        <taxon>Eukaryota</taxon>
        <taxon>Viridiplantae</taxon>
        <taxon>Streptophyta</taxon>
        <taxon>Embryophyta</taxon>
        <taxon>Tracheophyta</taxon>
        <taxon>Spermatophyta</taxon>
        <taxon>Magnoliopsida</taxon>
        <taxon>eudicotyledons</taxon>
        <taxon>Gunneridae</taxon>
        <taxon>Pentapetalae</taxon>
        <taxon>asterids</taxon>
        <taxon>campanulids</taxon>
        <taxon>Apiales</taxon>
        <taxon>Araliaceae</taxon>
        <taxon>Panax</taxon>
    </lineage>
</organism>
<feature type="chain" id="PRO_5007856486" description="Non-specific lipid-transfer protein" evidence="5">
    <location>
        <begin position="23"/>
        <end position="120"/>
    </location>
</feature>
<keyword evidence="2 4" id="KW-0813">Transport</keyword>
<feature type="domain" description="Bifunctional inhibitor/plant lipid transfer protein/seed storage helical" evidence="6">
    <location>
        <begin position="32"/>
        <end position="116"/>
    </location>
</feature>
<dbReference type="PRINTS" id="PR00382">
    <property type="entry name" value="LIPIDTRNSFER"/>
</dbReference>
<dbReference type="GO" id="GO:0006869">
    <property type="term" value="P:lipid transport"/>
    <property type="evidence" value="ECO:0007669"/>
    <property type="project" value="InterPro"/>
</dbReference>
<dbReference type="InterPro" id="IPR016140">
    <property type="entry name" value="Bifunc_inhib/LTP/seed_store"/>
</dbReference>
<evidence type="ECO:0000259" key="6">
    <source>
        <dbReference type="SMART" id="SM00499"/>
    </source>
</evidence>
<accession>A0A165DDA1</accession>
<feature type="signal peptide" evidence="5">
    <location>
        <begin position="1"/>
        <end position="22"/>
    </location>
</feature>
<dbReference type="SMART" id="SM00499">
    <property type="entry name" value="AAI"/>
    <property type="match status" value="1"/>
</dbReference>
<dbReference type="InterPro" id="IPR036312">
    <property type="entry name" value="Bifun_inhib/LTP/seed_sf"/>
</dbReference>
<sequence length="120" mass="12091">MASSAGILVQLGCVAVMCMVMAAPYGDAAMSCGLVATNLSPCLGYLRTGGPVAGPCCGGVRSLYSAATTRSDRQVACNCMKSAAAVVTDINLGFASALPGKCGVNIPYKIDPSFDCSKVQ</sequence>
<dbReference type="Gene3D" id="1.10.110.10">
    <property type="entry name" value="Plant lipid-transfer and hydrophobic proteins"/>
    <property type="match status" value="1"/>
</dbReference>
<evidence type="ECO:0000256" key="4">
    <source>
        <dbReference type="RuleBase" id="RU000628"/>
    </source>
</evidence>
<evidence type="ECO:0000256" key="2">
    <source>
        <dbReference type="ARBA" id="ARBA00022448"/>
    </source>
</evidence>
<keyword evidence="3 4" id="KW-0446">Lipid-binding</keyword>
<dbReference type="SMR" id="A0A165DDA1"/>
<evidence type="ECO:0000256" key="3">
    <source>
        <dbReference type="ARBA" id="ARBA00023121"/>
    </source>
</evidence>
<dbReference type="InterPro" id="IPR000528">
    <property type="entry name" value="Plant_nsLTP"/>
</dbReference>
<proteinExistence type="evidence at transcript level"/>
<name>A0A165DDA1_PANGI</name>
<dbReference type="PANTHER" id="PTHR33076">
    <property type="entry name" value="NON-SPECIFIC LIPID-TRANSFER PROTEIN 2-RELATED"/>
    <property type="match status" value="1"/>
</dbReference>
<comment type="similarity">
    <text evidence="1 4">Belongs to the plant LTP family.</text>
</comment>
<evidence type="ECO:0000256" key="1">
    <source>
        <dbReference type="ARBA" id="ARBA00009748"/>
    </source>
</evidence>
<dbReference type="GO" id="GO:0008289">
    <property type="term" value="F:lipid binding"/>
    <property type="evidence" value="ECO:0007669"/>
    <property type="project" value="UniProtKB-KW"/>
</dbReference>
<dbReference type="AlphaFoldDB" id="A0A165DDA1"/>
<dbReference type="EMBL" id="KU589275">
    <property type="protein sequence ID" value="AMX81288.1"/>
    <property type="molecule type" value="mRNA"/>
</dbReference>
<protein>
    <recommendedName>
        <fullName evidence="4">Non-specific lipid-transfer protein</fullName>
    </recommendedName>
</protein>
<dbReference type="Pfam" id="PF00234">
    <property type="entry name" value="Tryp_alpha_amyl"/>
    <property type="match status" value="1"/>
</dbReference>
<dbReference type="PROSITE" id="PS00597">
    <property type="entry name" value="PLANT_LTP"/>
    <property type="match status" value="1"/>
</dbReference>
<evidence type="ECO:0000256" key="5">
    <source>
        <dbReference type="SAM" id="SignalP"/>
    </source>
</evidence>
<keyword evidence="5" id="KW-0732">Signal</keyword>
<comment type="function">
    <text evidence="4">Plant non-specific lipid-transfer proteins transfer phospholipids as well as galactolipids across membranes. May play a role in wax or cutin deposition in the cell walls of expanding epidermal cells and certain secretory tissues.</text>
</comment>
<reference evidence="7" key="1">
    <citation type="journal article" date="2016" name="Biotechnol. Lett.">
        <title>Molecular cloning, recombinant expression, and antifungal functional characterization of the lipid transfer protein from Panax ginseng.</title>
        <authorList>
            <person name="Cai K."/>
            <person name="Wang J."/>
            <person name="Wang M."/>
            <person name="Zhang H."/>
            <person name="Wang S."/>
            <person name="Zhao Y."/>
        </authorList>
    </citation>
    <scope>NUCLEOTIDE SEQUENCE</scope>
</reference>